<dbReference type="PATRIC" id="fig|716541.4.peg.75"/>
<dbReference type="Proteomes" id="UP000002363">
    <property type="component" value="Plasmid pECL_A"/>
</dbReference>
<protein>
    <submittedName>
        <fullName evidence="1">Plasmid SOS inhibition protein A</fullName>
    </submittedName>
</protein>
<reference evidence="1 2" key="1">
    <citation type="journal article" date="2010" name="J. Bacteriol.">
        <title>Complete genome sequence of Enterobacter cloacae subsp. cloacae type strain ATCC 13047.</title>
        <authorList>
            <person name="Ren Y."/>
            <person name="Ren Y."/>
            <person name="Zhou Z."/>
            <person name="Guo X."/>
            <person name="Li Y."/>
            <person name="Feng L."/>
            <person name="Wang L."/>
        </authorList>
    </citation>
    <scope>NUCLEOTIDE SEQUENCE [LARGE SCALE GENOMIC DNA]</scope>
    <source>
        <strain evidence="2">ATCC 13047 / DSM 30054 / NBRC 13535 / NCTC 10005 / WDCM 00083 / NCDC 279-56</strain>
        <plasmid evidence="1">pECL_A</plasmid>
    </source>
</reference>
<dbReference type="HOGENOM" id="CLU_093109_1_0_6"/>
<dbReference type="NCBIfam" id="NF010258">
    <property type="entry name" value="PRK13704.1"/>
    <property type="match status" value="1"/>
</dbReference>
<dbReference type="KEGG" id="enc:ECL_A090"/>
<dbReference type="RefSeq" id="WP_013087158.1">
    <property type="nucleotide sequence ID" value="NC_014107.1"/>
</dbReference>
<dbReference type="eggNOG" id="ENOG502ZXW0">
    <property type="taxonomic scope" value="Bacteria"/>
</dbReference>
<accession>A0A0H3CT59</accession>
<dbReference type="AlphaFoldDB" id="A0A0H3CT59"/>
<geneLocation type="plasmid" evidence="1 2">
    <name>pECL_A</name>
</geneLocation>
<keyword evidence="2" id="KW-1185">Reference proteome</keyword>
<dbReference type="EnsemblBacteria" id="ADF64777">
    <property type="protein sequence ID" value="ADF64777"/>
    <property type="gene ID" value="ECL_A090"/>
</dbReference>
<proteinExistence type="predicted"/>
<sequence length="243" mass="28163">MIPSSHALVSLKPARQAAIQAISHVESARERGARLPAMPYVRTFLRLLTGSGRLNATVANKIPGLHWVPNNRHSNLKQVEEALNTMIATSGEACPLPLTIDVQAELFPEVMHTRTGRRLHRSGIKTTRQMRRQSREYEQRWKLRQNLLEQAKIDLNFQSPETVCTWYTRWSDEFDAAELAGPFWRWQSRFTSLKELDWLRISGEPLYAVMYEIPFIVRETPESVRTAERWQVPNKLRYLQGAE</sequence>
<dbReference type="OrthoDB" id="6481135at2"/>
<dbReference type="EMBL" id="CP001919">
    <property type="protein sequence ID" value="ADF64777.1"/>
    <property type="molecule type" value="Genomic_DNA"/>
</dbReference>
<organism evidence="1 2">
    <name type="scientific">Enterobacter cloacae subsp. cloacae (strain ATCC 13047 / DSM 30054 / NBRC 13535 / NCTC 10005 / WDCM 00083 / NCDC 279-56)</name>
    <dbReference type="NCBI Taxonomy" id="716541"/>
    <lineage>
        <taxon>Bacteria</taxon>
        <taxon>Pseudomonadati</taxon>
        <taxon>Pseudomonadota</taxon>
        <taxon>Gammaproteobacteria</taxon>
        <taxon>Enterobacterales</taxon>
        <taxon>Enterobacteriaceae</taxon>
        <taxon>Enterobacter</taxon>
        <taxon>Enterobacter cloacae complex</taxon>
    </lineage>
</organism>
<dbReference type="InterPro" id="IPR009713">
    <property type="entry name" value="Uncharacterised_PsiA"/>
</dbReference>
<gene>
    <name evidence="1" type="ordered locus">ECL_A090</name>
</gene>
<keyword evidence="1" id="KW-0614">Plasmid</keyword>
<dbReference type="Pfam" id="PF06952">
    <property type="entry name" value="PsiA"/>
    <property type="match status" value="1"/>
</dbReference>
<evidence type="ECO:0000313" key="2">
    <source>
        <dbReference type="Proteomes" id="UP000002363"/>
    </source>
</evidence>
<name>A0A0H3CT59_ENTCC</name>
<evidence type="ECO:0000313" key="1">
    <source>
        <dbReference type="EMBL" id="ADF64777.1"/>
    </source>
</evidence>